<feature type="compositionally biased region" description="Basic and acidic residues" evidence="1">
    <location>
        <begin position="11"/>
        <end position="41"/>
    </location>
</feature>
<keyword evidence="3" id="KW-1185">Reference proteome</keyword>
<reference evidence="2 3" key="1">
    <citation type="journal article" date="2018" name="Front. Plant Sci.">
        <title>Red Clover (Trifolium pratense) and Zigzag Clover (T. medium) - A Picture of Genomic Similarities and Differences.</title>
        <authorList>
            <person name="Dluhosova J."/>
            <person name="Istvanek J."/>
            <person name="Nedelnik J."/>
            <person name="Repkova J."/>
        </authorList>
    </citation>
    <scope>NUCLEOTIDE SEQUENCE [LARGE SCALE GENOMIC DNA]</scope>
    <source>
        <strain evidence="3">cv. 10/8</strain>
        <tissue evidence="2">Leaf</tissue>
    </source>
</reference>
<evidence type="ECO:0000256" key="1">
    <source>
        <dbReference type="SAM" id="MobiDB-lite"/>
    </source>
</evidence>
<proteinExistence type="predicted"/>
<feature type="non-terminal residue" evidence="2">
    <location>
        <position position="1"/>
    </location>
</feature>
<accession>A0A392VBW5</accession>
<feature type="region of interest" description="Disordered" evidence="1">
    <location>
        <begin position="1"/>
        <end position="41"/>
    </location>
</feature>
<evidence type="ECO:0000313" key="2">
    <source>
        <dbReference type="EMBL" id="MCI85804.1"/>
    </source>
</evidence>
<name>A0A392VBW5_9FABA</name>
<organism evidence="2 3">
    <name type="scientific">Trifolium medium</name>
    <dbReference type="NCBI Taxonomy" id="97028"/>
    <lineage>
        <taxon>Eukaryota</taxon>
        <taxon>Viridiplantae</taxon>
        <taxon>Streptophyta</taxon>
        <taxon>Embryophyta</taxon>
        <taxon>Tracheophyta</taxon>
        <taxon>Spermatophyta</taxon>
        <taxon>Magnoliopsida</taxon>
        <taxon>eudicotyledons</taxon>
        <taxon>Gunneridae</taxon>
        <taxon>Pentapetalae</taxon>
        <taxon>rosids</taxon>
        <taxon>fabids</taxon>
        <taxon>Fabales</taxon>
        <taxon>Fabaceae</taxon>
        <taxon>Papilionoideae</taxon>
        <taxon>50 kb inversion clade</taxon>
        <taxon>NPAAA clade</taxon>
        <taxon>Hologalegina</taxon>
        <taxon>IRL clade</taxon>
        <taxon>Trifolieae</taxon>
        <taxon>Trifolium</taxon>
    </lineage>
</organism>
<comment type="caution">
    <text evidence="2">The sequence shown here is derived from an EMBL/GenBank/DDBJ whole genome shotgun (WGS) entry which is preliminary data.</text>
</comment>
<dbReference type="AlphaFoldDB" id="A0A392VBW5"/>
<sequence length="41" mass="4727">KDYAGNTVDNPIKEACKAVGEGSEKTEERKREKDEKELRQF</sequence>
<protein>
    <submittedName>
        <fullName evidence="2">Uncharacterized protein</fullName>
    </submittedName>
</protein>
<dbReference type="EMBL" id="LXQA011124167">
    <property type="protein sequence ID" value="MCI85804.1"/>
    <property type="molecule type" value="Genomic_DNA"/>
</dbReference>
<evidence type="ECO:0000313" key="3">
    <source>
        <dbReference type="Proteomes" id="UP000265520"/>
    </source>
</evidence>
<dbReference type="Proteomes" id="UP000265520">
    <property type="component" value="Unassembled WGS sequence"/>
</dbReference>